<evidence type="ECO:0000256" key="3">
    <source>
        <dbReference type="ARBA" id="ARBA00022722"/>
    </source>
</evidence>
<keyword evidence="4" id="KW-0479">Metal-binding</keyword>
<sequence>MTSTLIDTNIWIDLLDDGPFYRPSLHSVIEAGEVEQVIMSAVVWAELSATLDTEADIERAYSIVSYRREDFSFSAANRAGQAHRAYRRRGGRRERTLPDFLIGAHAHTGGHRLLTRDPVRYRTYFPDLAIVTPEGTP</sequence>
<dbReference type="PANTHER" id="PTHR33653">
    <property type="entry name" value="RIBONUCLEASE VAPC2"/>
    <property type="match status" value="1"/>
</dbReference>
<comment type="cofactor">
    <cofactor evidence="1">
        <name>Mg(2+)</name>
        <dbReference type="ChEBI" id="CHEBI:18420"/>
    </cofactor>
</comment>
<comment type="similarity">
    <text evidence="7">Belongs to the PINc/VapC protein family.</text>
</comment>
<organism evidence="9 10">
    <name type="scientific">Fulvimarina uroteuthidis</name>
    <dbReference type="NCBI Taxonomy" id="3098149"/>
    <lineage>
        <taxon>Bacteria</taxon>
        <taxon>Pseudomonadati</taxon>
        <taxon>Pseudomonadota</taxon>
        <taxon>Alphaproteobacteria</taxon>
        <taxon>Hyphomicrobiales</taxon>
        <taxon>Aurantimonadaceae</taxon>
        <taxon>Fulvimarina</taxon>
    </lineage>
</organism>
<dbReference type="RefSeq" id="WP_416186663.1">
    <property type="nucleotide sequence ID" value="NZ_JAXLPB010000003.1"/>
</dbReference>
<evidence type="ECO:0000256" key="1">
    <source>
        <dbReference type="ARBA" id="ARBA00001946"/>
    </source>
</evidence>
<keyword evidence="6" id="KW-0460">Magnesium</keyword>
<proteinExistence type="inferred from homology"/>
<keyword evidence="10" id="KW-1185">Reference proteome</keyword>
<dbReference type="EMBL" id="JAXLPB010000003">
    <property type="protein sequence ID" value="MDY8109676.1"/>
    <property type="molecule type" value="Genomic_DNA"/>
</dbReference>
<dbReference type="SUPFAM" id="SSF88723">
    <property type="entry name" value="PIN domain-like"/>
    <property type="match status" value="1"/>
</dbReference>
<dbReference type="Gene3D" id="3.40.50.1010">
    <property type="entry name" value="5'-nuclease"/>
    <property type="match status" value="1"/>
</dbReference>
<evidence type="ECO:0000256" key="6">
    <source>
        <dbReference type="ARBA" id="ARBA00022842"/>
    </source>
</evidence>
<evidence type="ECO:0000256" key="5">
    <source>
        <dbReference type="ARBA" id="ARBA00022801"/>
    </source>
</evidence>
<evidence type="ECO:0000259" key="8">
    <source>
        <dbReference type="Pfam" id="PF01850"/>
    </source>
</evidence>
<comment type="caution">
    <text evidence="9">The sequence shown here is derived from an EMBL/GenBank/DDBJ whole genome shotgun (WGS) entry which is preliminary data.</text>
</comment>
<dbReference type="Pfam" id="PF01850">
    <property type="entry name" value="PIN"/>
    <property type="match status" value="1"/>
</dbReference>
<gene>
    <name evidence="9" type="ORF">U0C82_11060</name>
</gene>
<keyword evidence="5" id="KW-0378">Hydrolase</keyword>
<evidence type="ECO:0000256" key="4">
    <source>
        <dbReference type="ARBA" id="ARBA00022723"/>
    </source>
</evidence>
<accession>A0ABU5I370</accession>
<dbReference type="PANTHER" id="PTHR33653:SF1">
    <property type="entry name" value="RIBONUCLEASE VAPC2"/>
    <property type="match status" value="1"/>
</dbReference>
<dbReference type="InterPro" id="IPR029060">
    <property type="entry name" value="PIN-like_dom_sf"/>
</dbReference>
<name>A0ABU5I370_9HYPH</name>
<evidence type="ECO:0000313" key="9">
    <source>
        <dbReference type="EMBL" id="MDY8109676.1"/>
    </source>
</evidence>
<evidence type="ECO:0000256" key="7">
    <source>
        <dbReference type="ARBA" id="ARBA00038093"/>
    </source>
</evidence>
<dbReference type="Proteomes" id="UP001294412">
    <property type="component" value="Unassembled WGS sequence"/>
</dbReference>
<evidence type="ECO:0000256" key="2">
    <source>
        <dbReference type="ARBA" id="ARBA00022649"/>
    </source>
</evidence>
<dbReference type="InterPro" id="IPR050556">
    <property type="entry name" value="Type_II_TA_system_RNase"/>
</dbReference>
<evidence type="ECO:0000313" key="10">
    <source>
        <dbReference type="Proteomes" id="UP001294412"/>
    </source>
</evidence>
<keyword evidence="3" id="KW-0540">Nuclease</keyword>
<protein>
    <submittedName>
        <fullName evidence="9">Type II toxin-antitoxin system VapC family toxin</fullName>
    </submittedName>
</protein>
<dbReference type="InterPro" id="IPR002716">
    <property type="entry name" value="PIN_dom"/>
</dbReference>
<keyword evidence="2" id="KW-1277">Toxin-antitoxin system</keyword>
<feature type="domain" description="PIN" evidence="8">
    <location>
        <begin position="5"/>
        <end position="123"/>
    </location>
</feature>
<reference evidence="9 10" key="1">
    <citation type="submission" date="2023-12" db="EMBL/GenBank/DDBJ databases">
        <title>Description of Novel Strain Fulvimarina sp. 2208YS6-2-32 isolated from Uroteuthis (Photololigo) edulis.</title>
        <authorList>
            <person name="Park J.-S."/>
        </authorList>
    </citation>
    <scope>NUCLEOTIDE SEQUENCE [LARGE SCALE GENOMIC DNA]</scope>
    <source>
        <strain evidence="9 10">2208YS6-2-32</strain>
    </source>
</reference>